<gene>
    <name evidence="1" type="ORF">FE374_07040</name>
</gene>
<evidence type="ECO:0000313" key="2">
    <source>
        <dbReference type="Proteomes" id="UP000314616"/>
    </source>
</evidence>
<evidence type="ECO:0000313" key="1">
    <source>
        <dbReference type="EMBL" id="QDC24413.1"/>
    </source>
</evidence>
<dbReference type="Proteomes" id="UP000314616">
    <property type="component" value="Chromosome"/>
</dbReference>
<sequence length="76" mass="8734">MWWRAAAPRARREELREQRKAEQELVREREKLKSQHHLATLAAPEARGDLEGAEKVRAPLADTQQAIETVDYVNGT</sequence>
<accession>A0A5B8C1D9</accession>
<proteinExistence type="predicted"/>
<protein>
    <submittedName>
        <fullName evidence="1">Uncharacterized protein</fullName>
    </submittedName>
</protein>
<name>A0A5B8C1D9_9MICO</name>
<dbReference type="KEGG" id="gyu:FE374_07040"/>
<dbReference type="RefSeq" id="WP_139927855.1">
    <property type="nucleotide sequence ID" value="NZ_CP040915.1"/>
</dbReference>
<dbReference type="AlphaFoldDB" id="A0A5B8C1D9"/>
<organism evidence="1 2">
    <name type="scientific">Georgenia yuyongxinii</name>
    <dbReference type="NCBI Taxonomy" id="2589797"/>
    <lineage>
        <taxon>Bacteria</taxon>
        <taxon>Bacillati</taxon>
        <taxon>Actinomycetota</taxon>
        <taxon>Actinomycetes</taxon>
        <taxon>Micrococcales</taxon>
        <taxon>Bogoriellaceae</taxon>
        <taxon>Georgenia</taxon>
    </lineage>
</organism>
<reference evidence="1 2" key="1">
    <citation type="submission" date="2019-05" db="EMBL/GenBank/DDBJ databases">
        <title>Georgenia *** sp. nov., and Georgenia *** sp. nov., isolated from the intestinal contents of plateau pika (Ochotona curzoniae) in the Qinghai-Tibet plateau of China.</title>
        <authorList>
            <person name="Tian Z."/>
        </authorList>
    </citation>
    <scope>NUCLEOTIDE SEQUENCE [LARGE SCALE GENOMIC DNA]</scope>
    <source>
        <strain evidence="1 2">Z443</strain>
    </source>
</reference>
<dbReference type="EMBL" id="CP040915">
    <property type="protein sequence ID" value="QDC24413.1"/>
    <property type="molecule type" value="Genomic_DNA"/>
</dbReference>